<evidence type="ECO:0000313" key="1">
    <source>
        <dbReference type="Proteomes" id="UP000000437"/>
    </source>
</evidence>
<dbReference type="RefSeq" id="XP_073770375.1">
    <property type="nucleotide sequence ID" value="XM_073914274.1"/>
</dbReference>
<accession>A0AC58GKV2</accession>
<evidence type="ECO:0000313" key="2">
    <source>
        <dbReference type="RefSeq" id="XP_073770375.1"/>
    </source>
</evidence>
<keyword evidence="1" id="KW-1185">Reference proteome</keyword>
<proteinExistence type="predicted"/>
<gene>
    <name evidence="2" type="primary">LOC141376277</name>
</gene>
<organism evidence="1 2">
    <name type="scientific">Danio rerio</name>
    <name type="common">Zebrafish</name>
    <name type="synonym">Brachydanio rerio</name>
    <dbReference type="NCBI Taxonomy" id="7955"/>
    <lineage>
        <taxon>Eukaryota</taxon>
        <taxon>Metazoa</taxon>
        <taxon>Chordata</taxon>
        <taxon>Craniata</taxon>
        <taxon>Vertebrata</taxon>
        <taxon>Euteleostomi</taxon>
        <taxon>Actinopterygii</taxon>
        <taxon>Neopterygii</taxon>
        <taxon>Teleostei</taxon>
        <taxon>Ostariophysi</taxon>
        <taxon>Cypriniformes</taxon>
        <taxon>Danionidae</taxon>
        <taxon>Danioninae</taxon>
        <taxon>Danio</taxon>
    </lineage>
</organism>
<protein>
    <submittedName>
        <fullName evidence="2">Uncharacterized protein isoform X1</fullName>
    </submittedName>
</protein>
<dbReference type="Proteomes" id="UP000000437">
    <property type="component" value="Chromosome 10"/>
</dbReference>
<sequence>MTMLPLLLFFSHKKTTMDRTDDPLAVHCLKCLTVQEDLSGHLRQVCMTGAEEALVLEEVARALESRARFVTEGRVVNLAEVRGLVQEDPTCGSLAEYFRAKGFLIAEQPIELSSGSHSPYPATMEADMAEVSRRLSQRCELPPRTQTDFRSFCVATLMWLHRLGPGSVMELKVREWLGRRPEGEAVILTLPRKTVSLSRKEEEWLDCYYRHIRPLYLKAQAPGAEDKGCFFLGASGLPLTNPSQDILRLKAKYVKRQPAPPATTAALPSPPAPASASPPAALPQPPAPPGEERPSTSGLQPPPLPPPRYWGAFQDKFPVNLNGKPPSRAEAAAVGFTDRGYYHHWRREQLKIRTRHLVEQCSDRKGRKPSLARVQSAIRAETAWTTNVPTVDSVLAEWELSKALSTVLSDQQLVTLVVQQSWKGLEIQTLGDKGRGVVATMPFKKGEIVCDYHGEELSYEEGLRRQEALPRDSSSYMYFFKGHGDRSLCLDSQSWPCPCHPGMETFGRLMNHSRHRNNVRPFVKRLTLPQGPRECVLFRALRDISMGEELLLDYGVRRGSFRGEGKDLDWLDD</sequence>
<name>A0AC58GKV2_DANRE</name>
<reference evidence="2" key="1">
    <citation type="submission" date="2025-08" db="UniProtKB">
        <authorList>
            <consortium name="RefSeq"/>
        </authorList>
    </citation>
    <scope>IDENTIFICATION</scope>
    <source>
        <strain evidence="2">Tuebingen</strain>
        <tissue evidence="2">Fibroblasts and whole tissue</tissue>
    </source>
</reference>